<dbReference type="AlphaFoldDB" id="A0AAP0GIG8"/>
<dbReference type="EMBL" id="JBCNJP010001725">
    <property type="protein sequence ID" value="KAK9050446.1"/>
    <property type="molecule type" value="Genomic_DNA"/>
</dbReference>
<keyword evidence="3" id="KW-1185">Reference proteome</keyword>
<name>A0AAP0GIG8_9ASTR</name>
<feature type="region of interest" description="Disordered" evidence="1">
    <location>
        <begin position="1"/>
        <end position="27"/>
    </location>
</feature>
<dbReference type="Proteomes" id="UP001408789">
    <property type="component" value="Unassembled WGS sequence"/>
</dbReference>
<sequence length="96" mass="11141">MIIKKETTTGSRRQHPSTPKGSSFSFKNHQDLLKNSALSMPAKMITRAHKMAANRRQHASKEMVRRALTPPARRFSWRWFDFRPTPSRLSVMSMDV</sequence>
<evidence type="ECO:0000313" key="3">
    <source>
        <dbReference type="Proteomes" id="UP001408789"/>
    </source>
</evidence>
<evidence type="ECO:0000313" key="2">
    <source>
        <dbReference type="EMBL" id="KAK9050446.1"/>
    </source>
</evidence>
<reference evidence="2 3" key="1">
    <citation type="submission" date="2024-04" db="EMBL/GenBank/DDBJ databases">
        <title>The reference genome of an endangered Asteraceae, Deinandra increscens subsp. villosa, native to the Central Coast of California.</title>
        <authorList>
            <person name="Guilliams M."/>
            <person name="Hasenstab-Lehman K."/>
            <person name="Meyer R."/>
            <person name="Mcevoy S."/>
        </authorList>
    </citation>
    <scope>NUCLEOTIDE SEQUENCE [LARGE SCALE GENOMIC DNA]</scope>
    <source>
        <tissue evidence="2">Leaf</tissue>
    </source>
</reference>
<organism evidence="2 3">
    <name type="scientific">Deinandra increscens subsp. villosa</name>
    <dbReference type="NCBI Taxonomy" id="3103831"/>
    <lineage>
        <taxon>Eukaryota</taxon>
        <taxon>Viridiplantae</taxon>
        <taxon>Streptophyta</taxon>
        <taxon>Embryophyta</taxon>
        <taxon>Tracheophyta</taxon>
        <taxon>Spermatophyta</taxon>
        <taxon>Magnoliopsida</taxon>
        <taxon>eudicotyledons</taxon>
        <taxon>Gunneridae</taxon>
        <taxon>Pentapetalae</taxon>
        <taxon>asterids</taxon>
        <taxon>campanulids</taxon>
        <taxon>Asterales</taxon>
        <taxon>Asteraceae</taxon>
        <taxon>Asteroideae</taxon>
        <taxon>Heliantheae alliance</taxon>
        <taxon>Madieae</taxon>
        <taxon>Madiinae</taxon>
        <taxon>Deinandra</taxon>
    </lineage>
</organism>
<protein>
    <submittedName>
        <fullName evidence="2">Uncharacterized protein</fullName>
    </submittedName>
</protein>
<comment type="caution">
    <text evidence="2">The sequence shown here is derived from an EMBL/GenBank/DDBJ whole genome shotgun (WGS) entry which is preliminary data.</text>
</comment>
<accession>A0AAP0GIG8</accession>
<gene>
    <name evidence="2" type="ORF">SSX86_030584</name>
</gene>
<proteinExistence type="predicted"/>
<evidence type="ECO:0000256" key="1">
    <source>
        <dbReference type="SAM" id="MobiDB-lite"/>
    </source>
</evidence>
<feature type="compositionally biased region" description="Polar residues" evidence="1">
    <location>
        <begin position="8"/>
        <end position="27"/>
    </location>
</feature>